<accession>A0ABW5MYX1</accession>
<dbReference type="InterPro" id="IPR008756">
    <property type="entry name" value="Peptidase_M56"/>
</dbReference>
<dbReference type="InterPro" id="IPR037682">
    <property type="entry name" value="TonB_C"/>
</dbReference>
<dbReference type="InterPro" id="IPR006260">
    <property type="entry name" value="TonB/TolA_C"/>
</dbReference>
<dbReference type="Pfam" id="PF05569">
    <property type="entry name" value="Peptidase_M56"/>
    <property type="match status" value="1"/>
</dbReference>
<comment type="subcellular location">
    <subcellularLocation>
        <location evidence="1">Cell inner membrane</location>
        <topology evidence="1">Single-pass membrane protein</topology>
        <orientation evidence="1">Periplasmic side</orientation>
    </subcellularLocation>
</comment>
<evidence type="ECO:0000256" key="7">
    <source>
        <dbReference type="ARBA" id="ARBA00022927"/>
    </source>
</evidence>
<dbReference type="PROSITE" id="PS52015">
    <property type="entry name" value="TONB_CTD"/>
    <property type="match status" value="1"/>
</dbReference>
<evidence type="ECO:0000256" key="4">
    <source>
        <dbReference type="ARBA" id="ARBA00022475"/>
    </source>
</evidence>
<feature type="transmembrane region" description="Helical" evidence="10">
    <location>
        <begin position="6"/>
        <end position="22"/>
    </location>
</feature>
<dbReference type="Pfam" id="PF03544">
    <property type="entry name" value="TonB_C"/>
    <property type="match status" value="1"/>
</dbReference>
<evidence type="ECO:0000259" key="11">
    <source>
        <dbReference type="PROSITE" id="PS52015"/>
    </source>
</evidence>
<dbReference type="InterPro" id="IPR051045">
    <property type="entry name" value="TonB-dependent_transducer"/>
</dbReference>
<sequence length="601" mass="69640">MIQYILEIIAFQLLFLVVYDLFLKRETFFQWNRFYLMGTFLVAIVLPWIKIEAFKTTVSQEFVGYPMLFWQLDGIAVTPAEEETSWLASLPTEYIVFGIGALLSALWFGYKLFQIYRLKENGTIRYYKDFTKVVVKKSELAFSFFKNIFLGEQIKKENEANIVAHELVHIKQWHSLDLLFFEIMRIAFWFNPLVYVYQNRVSELHEFIADSIVAKTNKKEQYQLLLAEAFQTQNISFVNQFFKRSLIKKRIIMLSKTKSKKVYQFKYLLLVPLVLGMLLYTSCEEELPLDNREVLIASSNDDAGLIASIEDELEGKSIEEIIRSAYILGNEGEIKDKLLSKEDFFRRMISLRLAINKVYEKSKMERKVDIPYPSTEKYNSYVNREIAFKQLDKNLKVSINPNDFSVRLVQKDDKNLGPGEFMKVGSVKDLTGQEIRKINRTLESIKGSKSFLFLSDDNSSFLIASVKNANKVISSEEQTISQTTYSESIPFEAVDEVPIFPGCENATDKKECFQEKMVEHIKKHFNYPKEAQDMGVQGRVSLVFIISTDGSIKNIRKRGPHELLENEAVRIIERLPPIQPGKQDGQAVEVPFSIPITFKLN</sequence>
<proteinExistence type="inferred from homology"/>
<dbReference type="Proteomes" id="UP001597526">
    <property type="component" value="Unassembled WGS sequence"/>
</dbReference>
<evidence type="ECO:0000256" key="5">
    <source>
        <dbReference type="ARBA" id="ARBA00022519"/>
    </source>
</evidence>
<protein>
    <submittedName>
        <fullName evidence="12">TonB family protein</fullName>
    </submittedName>
</protein>
<evidence type="ECO:0000313" key="12">
    <source>
        <dbReference type="EMBL" id="MFD2588532.1"/>
    </source>
</evidence>
<keyword evidence="3" id="KW-0813">Transport</keyword>
<feature type="transmembrane region" description="Helical" evidence="10">
    <location>
        <begin position="265"/>
        <end position="282"/>
    </location>
</feature>
<dbReference type="EMBL" id="JBHULB010000080">
    <property type="protein sequence ID" value="MFD2588532.1"/>
    <property type="molecule type" value="Genomic_DNA"/>
</dbReference>
<evidence type="ECO:0000256" key="3">
    <source>
        <dbReference type="ARBA" id="ARBA00022448"/>
    </source>
</evidence>
<name>A0ABW5MYX1_9FLAO</name>
<keyword evidence="9 10" id="KW-0472">Membrane</keyword>
<organism evidence="12 13">
    <name type="scientific">Croceitalea marina</name>
    <dbReference type="NCBI Taxonomy" id="1775166"/>
    <lineage>
        <taxon>Bacteria</taxon>
        <taxon>Pseudomonadati</taxon>
        <taxon>Bacteroidota</taxon>
        <taxon>Flavobacteriia</taxon>
        <taxon>Flavobacteriales</taxon>
        <taxon>Flavobacteriaceae</taxon>
        <taxon>Croceitalea</taxon>
    </lineage>
</organism>
<feature type="transmembrane region" description="Helical" evidence="10">
    <location>
        <begin position="94"/>
        <end position="113"/>
    </location>
</feature>
<keyword evidence="8 10" id="KW-1133">Transmembrane helix</keyword>
<comment type="caution">
    <text evidence="12">The sequence shown here is derived from an EMBL/GenBank/DDBJ whole genome shotgun (WGS) entry which is preliminary data.</text>
</comment>
<evidence type="ECO:0000256" key="1">
    <source>
        <dbReference type="ARBA" id="ARBA00004383"/>
    </source>
</evidence>
<evidence type="ECO:0000256" key="6">
    <source>
        <dbReference type="ARBA" id="ARBA00022692"/>
    </source>
</evidence>
<dbReference type="CDD" id="cd07341">
    <property type="entry name" value="M56_BlaR1_MecR1_like"/>
    <property type="match status" value="1"/>
</dbReference>
<keyword evidence="5" id="KW-0997">Cell inner membrane</keyword>
<evidence type="ECO:0000256" key="8">
    <source>
        <dbReference type="ARBA" id="ARBA00022989"/>
    </source>
</evidence>
<keyword evidence="13" id="KW-1185">Reference proteome</keyword>
<evidence type="ECO:0000256" key="9">
    <source>
        <dbReference type="ARBA" id="ARBA00023136"/>
    </source>
</evidence>
<feature type="transmembrane region" description="Helical" evidence="10">
    <location>
        <begin position="34"/>
        <end position="51"/>
    </location>
</feature>
<keyword evidence="4" id="KW-1003">Cell membrane</keyword>
<dbReference type="PANTHER" id="PTHR33446:SF2">
    <property type="entry name" value="PROTEIN TONB"/>
    <property type="match status" value="1"/>
</dbReference>
<dbReference type="Gene3D" id="3.30.1150.10">
    <property type="match status" value="1"/>
</dbReference>
<keyword evidence="7" id="KW-0653">Protein transport</keyword>
<dbReference type="NCBIfam" id="TIGR01352">
    <property type="entry name" value="tonB_Cterm"/>
    <property type="match status" value="1"/>
</dbReference>
<evidence type="ECO:0000313" key="13">
    <source>
        <dbReference type="Proteomes" id="UP001597526"/>
    </source>
</evidence>
<reference evidence="13" key="1">
    <citation type="journal article" date="2019" name="Int. J. Syst. Evol. Microbiol.">
        <title>The Global Catalogue of Microorganisms (GCM) 10K type strain sequencing project: providing services to taxonomists for standard genome sequencing and annotation.</title>
        <authorList>
            <consortium name="The Broad Institute Genomics Platform"/>
            <consortium name="The Broad Institute Genome Sequencing Center for Infectious Disease"/>
            <person name="Wu L."/>
            <person name="Ma J."/>
        </authorList>
    </citation>
    <scope>NUCLEOTIDE SEQUENCE [LARGE SCALE GENOMIC DNA]</scope>
    <source>
        <strain evidence="13">KCTC 52368</strain>
    </source>
</reference>
<dbReference type="PANTHER" id="PTHR33446">
    <property type="entry name" value="PROTEIN TONB-RELATED"/>
    <property type="match status" value="1"/>
</dbReference>
<gene>
    <name evidence="12" type="ORF">ACFSQJ_16475</name>
</gene>
<keyword evidence="6 10" id="KW-0812">Transmembrane</keyword>
<feature type="domain" description="TonB C-terminal" evidence="11">
    <location>
        <begin position="512"/>
        <end position="601"/>
    </location>
</feature>
<comment type="similarity">
    <text evidence="2">Belongs to the TonB family.</text>
</comment>
<dbReference type="SUPFAM" id="SSF74653">
    <property type="entry name" value="TolA/TonB C-terminal domain"/>
    <property type="match status" value="1"/>
</dbReference>
<evidence type="ECO:0000256" key="2">
    <source>
        <dbReference type="ARBA" id="ARBA00006555"/>
    </source>
</evidence>
<evidence type="ECO:0000256" key="10">
    <source>
        <dbReference type="SAM" id="Phobius"/>
    </source>
</evidence>
<dbReference type="RefSeq" id="WP_377768061.1">
    <property type="nucleotide sequence ID" value="NZ_JBHULB010000080.1"/>
</dbReference>